<dbReference type="EMBL" id="JBBAXC010000001">
    <property type="protein sequence ID" value="MEI5905834.1"/>
    <property type="molecule type" value="Genomic_DNA"/>
</dbReference>
<feature type="domain" description="Penicillin-binding protein dimerisation" evidence="15">
    <location>
        <begin position="62"/>
        <end position="312"/>
    </location>
</feature>
<accession>A0ABU8H9J7</accession>
<evidence type="ECO:0000259" key="14">
    <source>
        <dbReference type="Pfam" id="PF00905"/>
    </source>
</evidence>
<organism evidence="16 17">
    <name type="scientific">Bacillus spongiae</name>
    <dbReference type="NCBI Taxonomy" id="2683610"/>
    <lineage>
        <taxon>Bacteria</taxon>
        <taxon>Bacillati</taxon>
        <taxon>Bacillota</taxon>
        <taxon>Bacilli</taxon>
        <taxon>Bacillales</taxon>
        <taxon>Bacillaceae</taxon>
        <taxon>Bacillus</taxon>
    </lineage>
</organism>
<keyword evidence="12" id="KW-0961">Cell wall biogenesis/degradation</keyword>
<dbReference type="InterPro" id="IPR001460">
    <property type="entry name" value="PCN-bd_Tpept"/>
</dbReference>
<dbReference type="Gene3D" id="1.10.10.1230">
    <property type="entry name" value="Penicillin-binding protein, N-terminal non-catalytic domain, head sub-domain"/>
    <property type="match status" value="1"/>
</dbReference>
<evidence type="ECO:0000313" key="17">
    <source>
        <dbReference type="Proteomes" id="UP001312865"/>
    </source>
</evidence>
<dbReference type="Gene3D" id="3.40.710.10">
    <property type="entry name" value="DD-peptidase/beta-lactamase superfamily"/>
    <property type="match status" value="1"/>
</dbReference>
<comment type="subcellular location">
    <subcellularLocation>
        <location evidence="2">Cell membrane</location>
    </subcellularLocation>
    <subcellularLocation>
        <location evidence="1">Membrane</location>
        <topology evidence="1">Single-pass membrane protein</topology>
    </subcellularLocation>
</comment>
<keyword evidence="17" id="KW-1185">Reference proteome</keyword>
<dbReference type="SUPFAM" id="SSF56601">
    <property type="entry name" value="beta-lactamase/transpeptidase-like"/>
    <property type="match status" value="1"/>
</dbReference>
<evidence type="ECO:0000256" key="12">
    <source>
        <dbReference type="ARBA" id="ARBA00023316"/>
    </source>
</evidence>
<reference evidence="16 17" key="1">
    <citation type="journal article" date="2018" name="J. Microbiol.">
        <title>Bacillus spongiae sp. nov., isolated from sponge of Jeju Island.</title>
        <authorList>
            <person name="Lee G.E."/>
            <person name="Im W.T."/>
            <person name="Park J.S."/>
        </authorList>
    </citation>
    <scope>NUCLEOTIDE SEQUENCE [LARGE SCALE GENOMIC DNA]</scope>
    <source>
        <strain evidence="16 17">135PIL107-10</strain>
    </source>
</reference>
<feature type="domain" description="Penicillin-binding protein transpeptidase" evidence="14">
    <location>
        <begin position="359"/>
        <end position="683"/>
    </location>
</feature>
<protein>
    <recommendedName>
        <fullName evidence="5">serine-type D-Ala-D-Ala carboxypeptidase</fullName>
        <ecNumber evidence="5">3.4.16.4</ecNumber>
    </recommendedName>
</protein>
<comment type="similarity">
    <text evidence="4">Belongs to the transpeptidase family.</text>
</comment>
<dbReference type="InterPro" id="IPR005311">
    <property type="entry name" value="PBP_dimer"/>
</dbReference>
<dbReference type="InterPro" id="IPR050515">
    <property type="entry name" value="Beta-lactam/transpept"/>
</dbReference>
<name>A0ABU8H9J7_9BACI</name>
<sequence>MNRPAQKQKKKAIIIRQMNRLFFAVFLLFSLLVFRLGIVQIVNGEEYLRQIERTEEVVISLNVPRGKMFDRNGKLLVDNSSRLAITFTKSQSTNTDDMLAIAQKLATLIEKNTDNITERDIKDFLLVTEKVSIKDKVPIAEQNAIREDQSIDYPDQAIYQLTLERITEAEVSSLTANELEQLAIFREMNRGYALTPQVIKVGDGDDNTTFVTEEEFALVSENLVSLPGINTMTAWERSYPFGNVFRPIFGKVTTAREGLPNEKLATYLSRGYSRNDRVGKSFIELQYEDVLKGQKEKILNITDKAGNVLETKVIQAGKRGQDLVLSIDIELQEAIDQIVENELRRIKNANVHPLMDRIFFVMMDPFTGEILAMSGKQWVDGEIIDYPMGAYTSAHEIGSAVKGATVLTGYMEDVLNPGEYLVDEALKFKGTEIKNSWFNTSLGKRITMTEGRALEQSSNSFMYKIALRLAGETYRYNRPVGFTPNDFEALRSNLSQFGLGVRTGIDLPGEQLGYKQVDKGALAVEPGKMLDLAIGQFDTYTPLQMLQYVSTIANGGNRIAPKIVKDIREPYDKAEGLGPLAYEHSAKVLNHLDATRTEIEAVQKGFYRVFHGPRGTSRDVFGNTDPHYQTDYVAAGKTGTAEVVYYGPKRSEWGTSTYNYSLVGYAPYDRPEVAFSVMTPWADPKVKKIYHNPNERVAYYALNKYFELKENRQ</sequence>
<dbReference type="PANTHER" id="PTHR30627:SF2">
    <property type="entry name" value="PEPTIDOGLYCAN D,D-TRANSPEPTIDASE MRDA"/>
    <property type="match status" value="1"/>
</dbReference>
<gene>
    <name evidence="16" type="ORF">WAK64_01975</name>
</gene>
<evidence type="ECO:0000256" key="11">
    <source>
        <dbReference type="ARBA" id="ARBA00023136"/>
    </source>
</evidence>
<dbReference type="RefSeq" id="WP_336585237.1">
    <property type="nucleotide sequence ID" value="NZ_JBBAXC010000001.1"/>
</dbReference>
<dbReference type="Proteomes" id="UP001312865">
    <property type="component" value="Unassembled WGS sequence"/>
</dbReference>
<keyword evidence="9" id="KW-0573">Peptidoglycan synthesis</keyword>
<evidence type="ECO:0000256" key="7">
    <source>
        <dbReference type="ARBA" id="ARBA00022692"/>
    </source>
</evidence>
<dbReference type="Pfam" id="PF00905">
    <property type="entry name" value="Transpeptidase"/>
    <property type="match status" value="1"/>
</dbReference>
<evidence type="ECO:0000256" key="5">
    <source>
        <dbReference type="ARBA" id="ARBA00012448"/>
    </source>
</evidence>
<evidence type="ECO:0000256" key="6">
    <source>
        <dbReference type="ARBA" id="ARBA00022475"/>
    </source>
</evidence>
<dbReference type="SUPFAM" id="SSF56519">
    <property type="entry name" value="Penicillin binding protein dimerisation domain"/>
    <property type="match status" value="1"/>
</dbReference>
<evidence type="ECO:0000313" key="16">
    <source>
        <dbReference type="EMBL" id="MEI5905834.1"/>
    </source>
</evidence>
<comment type="catalytic activity">
    <reaction evidence="13">
        <text>Preferential cleavage: (Ac)2-L-Lys-D-Ala-|-D-Ala. Also transpeptidation of peptidyl-alanyl moieties that are N-acyl substituents of D-alanine.</text>
        <dbReference type="EC" id="3.4.16.4"/>
    </reaction>
</comment>
<dbReference type="Pfam" id="PF03717">
    <property type="entry name" value="PBP_dimer"/>
    <property type="match status" value="1"/>
</dbReference>
<evidence type="ECO:0000256" key="10">
    <source>
        <dbReference type="ARBA" id="ARBA00022989"/>
    </source>
</evidence>
<keyword evidence="10" id="KW-1133">Transmembrane helix</keyword>
<evidence type="ECO:0000256" key="2">
    <source>
        <dbReference type="ARBA" id="ARBA00004236"/>
    </source>
</evidence>
<keyword evidence="6" id="KW-1003">Cell membrane</keyword>
<dbReference type="InterPro" id="IPR012338">
    <property type="entry name" value="Beta-lactam/transpept-like"/>
</dbReference>
<dbReference type="PANTHER" id="PTHR30627">
    <property type="entry name" value="PEPTIDOGLYCAN D,D-TRANSPEPTIDASE"/>
    <property type="match status" value="1"/>
</dbReference>
<evidence type="ECO:0000256" key="1">
    <source>
        <dbReference type="ARBA" id="ARBA00004167"/>
    </source>
</evidence>
<evidence type="ECO:0000256" key="8">
    <source>
        <dbReference type="ARBA" id="ARBA00022960"/>
    </source>
</evidence>
<evidence type="ECO:0000256" key="9">
    <source>
        <dbReference type="ARBA" id="ARBA00022984"/>
    </source>
</evidence>
<comment type="caution">
    <text evidence="16">The sequence shown here is derived from an EMBL/GenBank/DDBJ whole genome shotgun (WGS) entry which is preliminary data.</text>
</comment>
<keyword evidence="7" id="KW-0812">Transmembrane</keyword>
<comment type="pathway">
    <text evidence="3">Cell wall biogenesis; peptidoglycan biosynthesis.</text>
</comment>
<evidence type="ECO:0000256" key="4">
    <source>
        <dbReference type="ARBA" id="ARBA00007171"/>
    </source>
</evidence>
<evidence type="ECO:0000259" key="15">
    <source>
        <dbReference type="Pfam" id="PF03717"/>
    </source>
</evidence>
<evidence type="ECO:0000256" key="13">
    <source>
        <dbReference type="ARBA" id="ARBA00034000"/>
    </source>
</evidence>
<keyword evidence="11" id="KW-0472">Membrane</keyword>
<proteinExistence type="inferred from homology"/>
<dbReference type="InterPro" id="IPR036138">
    <property type="entry name" value="PBP_dimer_sf"/>
</dbReference>
<keyword evidence="8" id="KW-0133">Cell shape</keyword>
<evidence type="ECO:0000256" key="3">
    <source>
        <dbReference type="ARBA" id="ARBA00004752"/>
    </source>
</evidence>
<dbReference type="Gene3D" id="3.90.1310.10">
    <property type="entry name" value="Penicillin-binding protein 2a (Domain 2)"/>
    <property type="match status" value="1"/>
</dbReference>
<dbReference type="EC" id="3.4.16.4" evidence="5"/>